<dbReference type="Pfam" id="PF20715">
    <property type="entry name" value="DUF6827"/>
    <property type="match status" value="1"/>
</dbReference>
<dbReference type="AlphaFoldDB" id="A0AAD8PDS1"/>
<evidence type="ECO:0000313" key="2">
    <source>
        <dbReference type="EMBL" id="KAK1443763.1"/>
    </source>
</evidence>
<keyword evidence="3" id="KW-1185">Reference proteome</keyword>
<evidence type="ECO:0000259" key="1">
    <source>
        <dbReference type="Pfam" id="PF20715"/>
    </source>
</evidence>
<feature type="domain" description="DUF6827" evidence="1">
    <location>
        <begin position="106"/>
        <end position="261"/>
    </location>
</feature>
<organism evidence="2 3">
    <name type="scientific">Babesia gibsoni</name>
    <dbReference type="NCBI Taxonomy" id="33632"/>
    <lineage>
        <taxon>Eukaryota</taxon>
        <taxon>Sar</taxon>
        <taxon>Alveolata</taxon>
        <taxon>Apicomplexa</taxon>
        <taxon>Aconoidasida</taxon>
        <taxon>Piroplasmida</taxon>
        <taxon>Babesiidae</taxon>
        <taxon>Babesia</taxon>
    </lineage>
</organism>
<proteinExistence type="predicted"/>
<dbReference type="InterPro" id="IPR049230">
    <property type="entry name" value="DUF6827"/>
</dbReference>
<reference evidence="2" key="1">
    <citation type="submission" date="2023-08" db="EMBL/GenBank/DDBJ databases">
        <title>Draft sequence of the Babesia gibsoni genome.</title>
        <authorList>
            <person name="Yamagishi J.Y."/>
            <person name="Xuan X.X."/>
        </authorList>
    </citation>
    <scope>NUCLEOTIDE SEQUENCE</scope>
    <source>
        <strain evidence="2">Azabu</strain>
    </source>
</reference>
<evidence type="ECO:0000313" key="3">
    <source>
        <dbReference type="Proteomes" id="UP001230268"/>
    </source>
</evidence>
<comment type="caution">
    <text evidence="2">The sequence shown here is derived from an EMBL/GenBank/DDBJ whole genome shotgun (WGS) entry which is preliminary data.</text>
</comment>
<name>A0AAD8PDS1_BABGI</name>
<accession>A0AAD8PDS1</accession>
<sequence>MIKTAAGRLIFSRRGLACPFLRDATLLSHRHRQLGAAISVGCAHFHSHEHHEPEHFKYRGDGLPSIPCEEIQQIVHINERMSKGKLAPMRQPTVPLREVECSVEGHNMEVYQDLKELHDKVLATNWHNTGQLLMDADILEGTLERLKERAQDITDMQVQIMLSKTLEIFDALYKVEDVQDHIFELVEEIKHYPIGASTLESNPQAAKNMEKHVKHLLENYAKLKRDHPRYAVKIQESVGYSLGVLRQCYTFNWPEEHKYFY</sequence>
<dbReference type="EMBL" id="JAVEPI010000002">
    <property type="protein sequence ID" value="KAK1443763.1"/>
    <property type="molecule type" value="Genomic_DNA"/>
</dbReference>
<dbReference type="Proteomes" id="UP001230268">
    <property type="component" value="Unassembled WGS sequence"/>
</dbReference>
<gene>
    <name evidence="2" type="ORF">BgAZ_206390</name>
</gene>
<protein>
    <recommendedName>
        <fullName evidence="1">DUF6827 domain-containing protein</fullName>
    </recommendedName>
</protein>